<protein>
    <submittedName>
        <fullName evidence="2">Altered inheritance of mitochondria protein 6</fullName>
    </submittedName>
</protein>
<dbReference type="PANTHER" id="PTHR31571:SF1">
    <property type="entry name" value="ALTERED INHERITANCE OF MITOCHONDRIA PROTEIN 6"/>
    <property type="match status" value="1"/>
</dbReference>
<proteinExistence type="predicted"/>
<evidence type="ECO:0000313" key="2">
    <source>
        <dbReference type="EMBL" id="KAJ9664067.1"/>
    </source>
</evidence>
<name>A0ABQ9NS51_9PEZI</name>
<accession>A0ABQ9NS51</accession>
<evidence type="ECO:0000256" key="1">
    <source>
        <dbReference type="SAM" id="Phobius"/>
    </source>
</evidence>
<evidence type="ECO:0000313" key="3">
    <source>
        <dbReference type="Proteomes" id="UP001172684"/>
    </source>
</evidence>
<reference evidence="2" key="1">
    <citation type="submission" date="2022-10" db="EMBL/GenBank/DDBJ databases">
        <title>Culturing micro-colonial fungi from biological soil crusts in the Mojave desert and describing Neophaeococcomyces mojavensis, and introducing the new genera and species Taxawa tesnikishii.</title>
        <authorList>
            <person name="Kurbessoian T."/>
            <person name="Stajich J.E."/>
        </authorList>
    </citation>
    <scope>NUCLEOTIDE SEQUENCE</scope>
    <source>
        <strain evidence="2">TK_1</strain>
    </source>
</reference>
<keyword evidence="3" id="KW-1185">Reference proteome</keyword>
<organism evidence="2 3">
    <name type="scientific">Coniosporium apollinis</name>
    <dbReference type="NCBI Taxonomy" id="61459"/>
    <lineage>
        <taxon>Eukaryota</taxon>
        <taxon>Fungi</taxon>
        <taxon>Dikarya</taxon>
        <taxon>Ascomycota</taxon>
        <taxon>Pezizomycotina</taxon>
        <taxon>Dothideomycetes</taxon>
        <taxon>Dothideomycetes incertae sedis</taxon>
        <taxon>Coniosporium</taxon>
    </lineage>
</organism>
<feature type="transmembrane region" description="Helical" evidence="1">
    <location>
        <begin position="72"/>
        <end position="97"/>
    </location>
</feature>
<keyword evidence="1" id="KW-1133">Transmembrane helix</keyword>
<dbReference type="Proteomes" id="UP001172684">
    <property type="component" value="Unassembled WGS sequence"/>
</dbReference>
<dbReference type="PANTHER" id="PTHR31571">
    <property type="entry name" value="ALTERED INHERITANCE OF MITOCHONDRIA PROTEIN 6"/>
    <property type="match status" value="1"/>
</dbReference>
<dbReference type="EMBL" id="JAPDRL010000039">
    <property type="protein sequence ID" value="KAJ9664067.1"/>
    <property type="molecule type" value="Genomic_DNA"/>
</dbReference>
<sequence>MPWPFLWRQRRARRDFSASDLSDGIELSNITPNTTNADLSSSSASNRPTEHWYGSLLGQITALLRPGPKRDVLGYFTLLVFGSLTVITSLFSFTFLLQPWAQDRINGHTAIIPPWNPDGFPKDGLSRWPTDFSRDIIPIMVHSHNDYWRALIDDRLYVGHDRASLTPNRTFRSLYISPLVEILSRQNPHDVFNKLDPLARARGVFDTSPNTTLVLLVEVPCPWNSSETCSYSKLNIWPQPVTVGGTGNLDSATYHANRDWEASDTFVDAPLGVLPTTNKFRWCPGGSSAEMLYYPENSYYASVSFKEAVGDVRLGFSERQLAIVRERIRIARLSKLHARYWDLPSWPIGLRDYVWDVLTREGVGVLSVDDLEAAARRKWSGSGD</sequence>
<gene>
    <name evidence="2" type="primary">AIM6_1</name>
    <name evidence="2" type="ORF">H2201_005307</name>
</gene>
<keyword evidence="1" id="KW-0812">Transmembrane</keyword>
<dbReference type="InterPro" id="IPR051236">
    <property type="entry name" value="HAT_RTT109-like"/>
</dbReference>
<keyword evidence="1" id="KW-0472">Membrane</keyword>
<comment type="caution">
    <text evidence="2">The sequence shown here is derived from an EMBL/GenBank/DDBJ whole genome shotgun (WGS) entry which is preliminary data.</text>
</comment>